<sequence length="205" mass="22931">MNPNIPFYQKNAQRLAEDYLNVSFEDVHAGWQIYWPKLCEEKPSYRVLDIGAGCGRDSKWFAQSGCTVVAVEPAESFRKIGIELTRSLNVCWLDDTLPDLETVSRDDAGYDLILVSAVWMHLPSSLRGLAFRRLTGLLADDGKLVITLRHGTFSDGRVHHGVSADELNELAKGYGLNVCLKTELTSDSMGRNDVQWQTVVIGKQE</sequence>
<dbReference type="OrthoDB" id="7348755at2"/>
<organism evidence="1 2">
    <name type="scientific">Photobacterium marinum</name>
    <dbReference type="NCBI Taxonomy" id="1056511"/>
    <lineage>
        <taxon>Bacteria</taxon>
        <taxon>Pseudomonadati</taxon>
        <taxon>Pseudomonadota</taxon>
        <taxon>Gammaproteobacteria</taxon>
        <taxon>Vibrionales</taxon>
        <taxon>Vibrionaceae</taxon>
        <taxon>Photobacterium</taxon>
    </lineage>
</organism>
<evidence type="ECO:0000313" key="1">
    <source>
        <dbReference type="EMBL" id="ELR63790.1"/>
    </source>
</evidence>
<accession>L8J4M6</accession>
<comment type="caution">
    <text evidence="1">The sequence shown here is derived from an EMBL/GenBank/DDBJ whole genome shotgun (WGS) entry which is preliminary data.</text>
</comment>
<name>L8J4M6_9GAMM</name>
<dbReference type="CDD" id="cd02440">
    <property type="entry name" value="AdoMet_MTases"/>
    <property type="match status" value="1"/>
</dbReference>
<dbReference type="EMBL" id="AMZO01000035">
    <property type="protein sequence ID" value="ELR63790.1"/>
    <property type="molecule type" value="Genomic_DNA"/>
</dbReference>
<dbReference type="PANTHER" id="PTHR43861">
    <property type="entry name" value="TRANS-ACONITATE 2-METHYLTRANSFERASE-RELATED"/>
    <property type="match status" value="1"/>
</dbReference>
<keyword evidence="2" id="KW-1185">Reference proteome</keyword>
<dbReference type="PATRIC" id="fig|1056511.3.peg.4174"/>
<dbReference type="AlphaFoldDB" id="L8J4M6"/>
<evidence type="ECO:0000313" key="2">
    <source>
        <dbReference type="Proteomes" id="UP000011134"/>
    </source>
</evidence>
<dbReference type="InterPro" id="IPR029063">
    <property type="entry name" value="SAM-dependent_MTases_sf"/>
</dbReference>
<proteinExistence type="predicted"/>
<dbReference type="Pfam" id="PF13489">
    <property type="entry name" value="Methyltransf_23"/>
    <property type="match status" value="1"/>
</dbReference>
<protein>
    <recommendedName>
        <fullName evidence="3">SAM-dependent methyltransferase</fullName>
    </recommendedName>
</protein>
<evidence type="ECO:0008006" key="3">
    <source>
        <dbReference type="Google" id="ProtNLM"/>
    </source>
</evidence>
<dbReference type="SUPFAM" id="SSF53335">
    <property type="entry name" value="S-adenosyl-L-methionine-dependent methyltransferases"/>
    <property type="match status" value="1"/>
</dbReference>
<gene>
    <name evidence="1" type="ORF">C942_03249</name>
</gene>
<reference evidence="1 2" key="1">
    <citation type="submission" date="2012-12" db="EMBL/GenBank/DDBJ databases">
        <title>Genome Assembly of Photobacterium sp. AK15.</title>
        <authorList>
            <person name="Khatri I."/>
            <person name="Vaidya B."/>
            <person name="Srinivas T.N.R."/>
            <person name="Subramanian S."/>
            <person name="Pinnaka A."/>
        </authorList>
    </citation>
    <scope>NUCLEOTIDE SEQUENCE [LARGE SCALE GENOMIC DNA]</scope>
    <source>
        <strain evidence="1 2">AK15</strain>
    </source>
</reference>
<dbReference type="RefSeq" id="WP_007469783.1">
    <property type="nucleotide sequence ID" value="NZ_AMZO01000035.1"/>
</dbReference>
<dbReference type="Gene3D" id="3.40.50.150">
    <property type="entry name" value="Vaccinia Virus protein VP39"/>
    <property type="match status" value="1"/>
</dbReference>
<dbReference type="Proteomes" id="UP000011134">
    <property type="component" value="Unassembled WGS sequence"/>
</dbReference>